<dbReference type="RefSeq" id="WP_226697037.1">
    <property type="nucleotide sequence ID" value="NZ_JAJAPX010000010.1"/>
</dbReference>
<evidence type="ECO:0000259" key="1">
    <source>
        <dbReference type="PROSITE" id="PS51186"/>
    </source>
</evidence>
<dbReference type="EMBL" id="JAJAPX010000010">
    <property type="protein sequence ID" value="MCB4809682.1"/>
    <property type="molecule type" value="Genomic_DNA"/>
</dbReference>
<dbReference type="PANTHER" id="PTHR43610:SF1">
    <property type="entry name" value="N-ACETYLTRANSFERASE DOMAIN-CONTAINING PROTEIN"/>
    <property type="match status" value="1"/>
</dbReference>
<dbReference type="InterPro" id="IPR016181">
    <property type="entry name" value="Acyl_CoA_acyltransferase"/>
</dbReference>
<comment type="caution">
    <text evidence="2">The sequence shown here is derived from an EMBL/GenBank/DDBJ whole genome shotgun (WGS) entry which is preliminary data.</text>
</comment>
<evidence type="ECO:0000313" key="3">
    <source>
        <dbReference type="Proteomes" id="UP001139286"/>
    </source>
</evidence>
<dbReference type="Proteomes" id="UP001139286">
    <property type="component" value="Unassembled WGS sequence"/>
</dbReference>
<accession>A0A9X1I9D1</accession>
<reference evidence="2" key="1">
    <citation type="submission" date="2021-10" db="EMBL/GenBank/DDBJ databases">
        <title>Tamlana sargassums sp. nov., and Tamlana laminarinivorans sp. nov., two new bacteria isolated from the brown alga.</title>
        <authorList>
            <person name="Li J."/>
        </authorList>
    </citation>
    <scope>NUCLEOTIDE SEQUENCE</scope>
    <source>
        <strain evidence="2">62-3</strain>
    </source>
</reference>
<gene>
    <name evidence="2" type="ORF">LG651_15605</name>
</gene>
<name>A0A9X1I9D1_9FLAO</name>
<dbReference type="Gene3D" id="3.40.630.30">
    <property type="match status" value="1"/>
</dbReference>
<dbReference type="AlphaFoldDB" id="A0A9X1I9D1"/>
<dbReference type="InterPro" id="IPR000182">
    <property type="entry name" value="GNAT_dom"/>
</dbReference>
<dbReference type="Pfam" id="PF13302">
    <property type="entry name" value="Acetyltransf_3"/>
    <property type="match status" value="1"/>
</dbReference>
<organism evidence="2 3">
    <name type="scientific">Neotamlana sargassicola</name>
    <dbReference type="NCBI Taxonomy" id="2883125"/>
    <lineage>
        <taxon>Bacteria</taxon>
        <taxon>Pseudomonadati</taxon>
        <taxon>Bacteroidota</taxon>
        <taxon>Flavobacteriia</taxon>
        <taxon>Flavobacteriales</taxon>
        <taxon>Flavobacteriaceae</taxon>
        <taxon>Neotamlana</taxon>
    </lineage>
</organism>
<keyword evidence="3" id="KW-1185">Reference proteome</keyword>
<feature type="domain" description="N-acetyltransferase" evidence="1">
    <location>
        <begin position="18"/>
        <end position="173"/>
    </location>
</feature>
<dbReference type="GO" id="GO:0016747">
    <property type="term" value="F:acyltransferase activity, transferring groups other than amino-acyl groups"/>
    <property type="evidence" value="ECO:0007669"/>
    <property type="project" value="InterPro"/>
</dbReference>
<proteinExistence type="predicted"/>
<dbReference type="SUPFAM" id="SSF55729">
    <property type="entry name" value="Acyl-CoA N-acyltransferases (Nat)"/>
    <property type="match status" value="1"/>
</dbReference>
<dbReference type="PROSITE" id="PS51186">
    <property type="entry name" value="GNAT"/>
    <property type="match status" value="1"/>
</dbReference>
<evidence type="ECO:0000313" key="2">
    <source>
        <dbReference type="EMBL" id="MCB4809682.1"/>
    </source>
</evidence>
<sequence length="201" mass="22950">MIKSEIFKNNICLETEELKLRPSELSDVGLFAEISSPSIWEFMSYDLENISDWQKFISNSIENRKNQVAQEFAIIQKPTNKLIGATSICSISEFDKKVEIGLTWFSESYQGKGINQKVKLILLSFLFDQIKVNKVEFRTRGGNLKSQRALDKIGAVKEGILRELIFRNGKYIDVVYYGILASEWKNIKEGLLKINTGANNV</sequence>
<protein>
    <submittedName>
        <fullName evidence="2">GNAT family N-acetyltransferase</fullName>
    </submittedName>
</protein>
<dbReference type="PANTHER" id="PTHR43610">
    <property type="entry name" value="BLL6696 PROTEIN"/>
    <property type="match status" value="1"/>
</dbReference>